<dbReference type="Proteomes" id="UP000194946">
    <property type="component" value="Unassembled WGS sequence"/>
</dbReference>
<dbReference type="InterPro" id="IPR002146">
    <property type="entry name" value="ATP_synth_b/b'su_bac/chlpt"/>
</dbReference>
<keyword evidence="19" id="KW-1185">Reference proteome</keyword>
<evidence type="ECO:0000256" key="6">
    <source>
        <dbReference type="ARBA" id="ARBA00022781"/>
    </source>
</evidence>
<evidence type="ECO:0000313" key="18">
    <source>
        <dbReference type="EMBL" id="OUI78661.1"/>
    </source>
</evidence>
<dbReference type="RefSeq" id="WP_008854520.1">
    <property type="nucleotide sequence ID" value="NZ_JOPB01000005.1"/>
</dbReference>
<evidence type="ECO:0000256" key="13">
    <source>
        <dbReference type="ARBA" id="ARBA00026054"/>
    </source>
</evidence>
<dbReference type="EMBL" id="JOPB01000005">
    <property type="protein sequence ID" value="OUI78661.1"/>
    <property type="molecule type" value="Genomic_DNA"/>
</dbReference>
<evidence type="ECO:0000256" key="9">
    <source>
        <dbReference type="ARBA" id="ARBA00023136"/>
    </source>
</evidence>
<evidence type="ECO:0000256" key="12">
    <source>
        <dbReference type="ARBA" id="ARBA00025614"/>
    </source>
</evidence>
<evidence type="ECO:0000256" key="16">
    <source>
        <dbReference type="RuleBase" id="RU003848"/>
    </source>
</evidence>
<dbReference type="GO" id="GO:0046961">
    <property type="term" value="F:proton-transporting ATPase activity, rotational mechanism"/>
    <property type="evidence" value="ECO:0007669"/>
    <property type="project" value="TreeGrafter"/>
</dbReference>
<dbReference type="HAMAP" id="MF_01398">
    <property type="entry name" value="ATP_synth_b_bprime"/>
    <property type="match status" value="1"/>
</dbReference>
<dbReference type="GO" id="GO:0012505">
    <property type="term" value="C:endomembrane system"/>
    <property type="evidence" value="ECO:0007669"/>
    <property type="project" value="UniProtKB-SubCell"/>
</dbReference>
<keyword evidence="5 15" id="KW-0812">Transmembrane</keyword>
<dbReference type="Pfam" id="PF00430">
    <property type="entry name" value="ATP-synt_B"/>
    <property type="match status" value="1"/>
</dbReference>
<accession>A0A251ZVH8</accession>
<keyword evidence="10 15" id="KW-0066">ATP synthesis</keyword>
<reference evidence="19" key="1">
    <citation type="submission" date="2014-06" db="EMBL/GenBank/DDBJ databases">
        <authorList>
            <person name="Winans N.J."/>
            <person name="Newell P.D."/>
            <person name="Douglas A.E."/>
        </authorList>
    </citation>
    <scope>NUCLEOTIDE SEQUENCE [LARGE SCALE GENOMIC DNA]</scope>
    <source>
        <strain evidence="19">DmL_052</strain>
    </source>
</reference>
<comment type="subunit">
    <text evidence="13">F-type ATPases have 2 components, F(1) - the catalytic core - and F(0) - the membrane proton channel. F(1) has five subunits: alpha(3), beta(3), gamma(1), delta(1), epsilon(1). F(0) has four main subunits: a(1), b(2) and c(10-14). The alpha and beta chains form an alternating ring which encloses part of the gamma chain. F(1) is attached to F(0) by a central stalk formed by the gamma and epsilon chains, while a peripheral stalk is formed by the delta and b chains.</text>
</comment>
<proteinExistence type="inferred from homology"/>
<dbReference type="InterPro" id="IPR005864">
    <property type="entry name" value="ATP_synth_F0_bsu_bac"/>
</dbReference>
<comment type="function">
    <text evidence="11 15">F(1)F(0) ATP synthase produces ATP from ADP in the presence of a proton or sodium gradient. F-type ATPases consist of two structural domains, F(1) containing the extramembraneous catalytic core and F(0) containing the membrane proton channel, linked together by a central stalk and a peripheral stalk. During catalysis, ATP synthesis in the catalytic domain of F(1) is coupled via a rotary mechanism of the central stalk subunits to proton translocation.</text>
</comment>
<dbReference type="PANTHER" id="PTHR33445:SF1">
    <property type="entry name" value="ATP SYNTHASE SUBUNIT B"/>
    <property type="match status" value="1"/>
</dbReference>
<evidence type="ECO:0000256" key="14">
    <source>
        <dbReference type="ARBA" id="ARBA00037847"/>
    </source>
</evidence>
<evidence type="ECO:0000313" key="19">
    <source>
        <dbReference type="Proteomes" id="UP000194946"/>
    </source>
</evidence>
<comment type="caution">
    <text evidence="18">The sequence shown here is derived from an EMBL/GenBank/DDBJ whole genome shotgun (WGS) entry which is preliminary data.</text>
</comment>
<evidence type="ECO:0000256" key="7">
    <source>
        <dbReference type="ARBA" id="ARBA00022989"/>
    </source>
</evidence>
<dbReference type="InterPro" id="IPR050059">
    <property type="entry name" value="ATP_synthase_B_chain"/>
</dbReference>
<keyword evidence="6 15" id="KW-0375">Hydrogen ion transport</keyword>
<evidence type="ECO:0000256" key="5">
    <source>
        <dbReference type="ARBA" id="ARBA00022692"/>
    </source>
</evidence>
<dbReference type="CDD" id="cd06503">
    <property type="entry name" value="ATP-synt_Fo_b"/>
    <property type="match status" value="1"/>
</dbReference>
<comment type="subcellular location">
    <subcellularLocation>
        <location evidence="15">Cell membrane</location>
        <topology evidence="15">Single-pass membrane protein</topology>
    </subcellularLocation>
    <subcellularLocation>
        <location evidence="14">Endomembrane system</location>
        <topology evidence="14">Single-pass membrane protein</topology>
    </subcellularLocation>
</comment>
<comment type="function">
    <text evidence="12">Component of the F(0) channel, it forms part of the peripheral stalk, linking F(1) to F(0). The b'-subunit is a diverged and duplicated form of b found in plants and photosynthetic bacteria.</text>
</comment>
<evidence type="ECO:0000256" key="3">
    <source>
        <dbReference type="ARBA" id="ARBA00022475"/>
    </source>
</evidence>
<keyword evidence="3 15" id="KW-1003">Cell membrane</keyword>
<keyword evidence="17" id="KW-0175">Coiled coil</keyword>
<evidence type="ECO:0000256" key="4">
    <source>
        <dbReference type="ARBA" id="ARBA00022547"/>
    </source>
</evidence>
<feature type="transmembrane region" description="Helical" evidence="15">
    <location>
        <begin position="7"/>
        <end position="27"/>
    </location>
</feature>
<keyword evidence="8 15" id="KW-0406">Ion transport</keyword>
<evidence type="ECO:0000256" key="1">
    <source>
        <dbReference type="ARBA" id="ARBA00005513"/>
    </source>
</evidence>
<evidence type="ECO:0000256" key="10">
    <source>
        <dbReference type="ARBA" id="ARBA00023310"/>
    </source>
</evidence>
<dbReference type="NCBIfam" id="TIGR01144">
    <property type="entry name" value="ATP_synt_b"/>
    <property type="match status" value="1"/>
</dbReference>
<dbReference type="GO" id="GO:0005886">
    <property type="term" value="C:plasma membrane"/>
    <property type="evidence" value="ECO:0007669"/>
    <property type="project" value="UniProtKB-SubCell"/>
</dbReference>
<gene>
    <name evidence="15" type="primary">atpF</name>
    <name evidence="18" type="ORF">HK18_07160</name>
</gene>
<protein>
    <recommendedName>
        <fullName evidence="15">ATP synthase subunit b</fullName>
    </recommendedName>
    <alternativeName>
        <fullName evidence="15">ATP synthase F(0) sector subunit b</fullName>
    </alternativeName>
    <alternativeName>
        <fullName evidence="15">ATPase subunit I</fullName>
    </alternativeName>
    <alternativeName>
        <fullName evidence="15">F-type ATPase subunit b</fullName>
        <shortName evidence="15">F-ATPase subunit b</shortName>
    </alternativeName>
</protein>
<comment type="subunit">
    <text evidence="15">F-type ATPases have 2 components, F(1) - the catalytic core - and F(0) - the membrane proton channel. F(1) has five subunits: alpha(3), beta(3), gamma(1), delta(1), epsilon(1). F(0) has three main subunits: a(1), b(2) and c(10-14). The alpha and beta chains form an alternating ring which encloses part of the gamma chain. F(1) is attached to F(0) by a central stalk formed by the gamma and epsilon chains, while a peripheral stalk is formed by the delta and b chains.</text>
</comment>
<keyword evidence="2 15" id="KW-0813">Transport</keyword>
<dbReference type="GO" id="GO:0045259">
    <property type="term" value="C:proton-transporting ATP synthase complex"/>
    <property type="evidence" value="ECO:0007669"/>
    <property type="project" value="UniProtKB-KW"/>
</dbReference>
<evidence type="ECO:0000256" key="17">
    <source>
        <dbReference type="SAM" id="Coils"/>
    </source>
</evidence>
<dbReference type="PANTHER" id="PTHR33445">
    <property type="entry name" value="ATP SYNTHASE SUBUNIT B', CHLOROPLASTIC"/>
    <property type="match status" value="1"/>
</dbReference>
<dbReference type="AlphaFoldDB" id="A0A251ZVH8"/>
<organism evidence="18 19">
    <name type="scientific">Commensalibacter intestini</name>
    <dbReference type="NCBI Taxonomy" id="479936"/>
    <lineage>
        <taxon>Bacteria</taxon>
        <taxon>Pseudomonadati</taxon>
        <taxon>Pseudomonadota</taxon>
        <taxon>Alphaproteobacteria</taxon>
        <taxon>Acetobacterales</taxon>
        <taxon>Acetobacteraceae</taxon>
    </lineage>
</organism>
<sequence>MDLLQEPHFWSAVAFVLFFVIFGKKLWRPLAAAMDNKSNQIRQELEEASRLRREAEEIYTAAQKEHEAAKIEAEKMLAASKEAAEKIAENAKKEADAAAQRHEELVRLRLVASEQEAVNAVRREAADIAVKAAYEVISSVLTEEKDSPLIDNAIAELPKALASDRHVA</sequence>
<name>A0A251ZVH8_9PROT</name>
<feature type="coiled-coil region" evidence="17">
    <location>
        <begin position="31"/>
        <end position="108"/>
    </location>
</feature>
<keyword evidence="4 15" id="KW-0138">CF(0)</keyword>
<evidence type="ECO:0000256" key="8">
    <source>
        <dbReference type="ARBA" id="ARBA00023065"/>
    </source>
</evidence>
<keyword evidence="7 15" id="KW-1133">Transmembrane helix</keyword>
<evidence type="ECO:0000256" key="15">
    <source>
        <dbReference type="HAMAP-Rule" id="MF_01398"/>
    </source>
</evidence>
<comment type="similarity">
    <text evidence="1 15 16">Belongs to the ATPase B chain family.</text>
</comment>
<keyword evidence="9 15" id="KW-0472">Membrane</keyword>
<dbReference type="GO" id="GO:0046933">
    <property type="term" value="F:proton-transporting ATP synthase activity, rotational mechanism"/>
    <property type="evidence" value="ECO:0007669"/>
    <property type="project" value="UniProtKB-UniRule"/>
</dbReference>
<evidence type="ECO:0000256" key="11">
    <source>
        <dbReference type="ARBA" id="ARBA00025198"/>
    </source>
</evidence>
<evidence type="ECO:0000256" key="2">
    <source>
        <dbReference type="ARBA" id="ARBA00022448"/>
    </source>
</evidence>